<evidence type="ECO:0000256" key="1">
    <source>
        <dbReference type="ARBA" id="ARBA00023319"/>
    </source>
</evidence>
<dbReference type="SUPFAM" id="SSF48726">
    <property type="entry name" value="Immunoglobulin"/>
    <property type="match status" value="1"/>
</dbReference>
<evidence type="ECO:0000313" key="4">
    <source>
        <dbReference type="Proteomes" id="UP001162164"/>
    </source>
</evidence>
<dbReference type="InterPro" id="IPR036179">
    <property type="entry name" value="Ig-like_dom_sf"/>
</dbReference>
<dbReference type="PROSITE" id="PS50835">
    <property type="entry name" value="IG_LIKE"/>
    <property type="match status" value="1"/>
</dbReference>
<keyword evidence="1" id="KW-0393">Immunoglobulin domain</keyword>
<evidence type="ECO:0000259" key="2">
    <source>
        <dbReference type="PROSITE" id="PS50835"/>
    </source>
</evidence>
<gene>
    <name evidence="3" type="ORF">NQ317_006678</name>
</gene>
<dbReference type="Proteomes" id="UP001162164">
    <property type="component" value="Unassembled WGS sequence"/>
</dbReference>
<organism evidence="3 4">
    <name type="scientific">Molorchus minor</name>
    <dbReference type="NCBI Taxonomy" id="1323400"/>
    <lineage>
        <taxon>Eukaryota</taxon>
        <taxon>Metazoa</taxon>
        <taxon>Ecdysozoa</taxon>
        <taxon>Arthropoda</taxon>
        <taxon>Hexapoda</taxon>
        <taxon>Insecta</taxon>
        <taxon>Pterygota</taxon>
        <taxon>Neoptera</taxon>
        <taxon>Endopterygota</taxon>
        <taxon>Coleoptera</taxon>
        <taxon>Polyphaga</taxon>
        <taxon>Cucujiformia</taxon>
        <taxon>Chrysomeloidea</taxon>
        <taxon>Cerambycidae</taxon>
        <taxon>Lamiinae</taxon>
        <taxon>Monochamini</taxon>
        <taxon>Molorchus</taxon>
    </lineage>
</organism>
<keyword evidence="4" id="KW-1185">Reference proteome</keyword>
<dbReference type="Pfam" id="PF13927">
    <property type="entry name" value="Ig_3"/>
    <property type="match status" value="1"/>
</dbReference>
<dbReference type="InterPro" id="IPR007110">
    <property type="entry name" value="Ig-like_dom"/>
</dbReference>
<dbReference type="PANTHER" id="PTHR10075:SF14">
    <property type="entry name" value="CELL ADHESION MOLECULE DSCAM2-RELATED"/>
    <property type="match status" value="1"/>
</dbReference>
<comment type="caution">
    <text evidence="3">The sequence shown here is derived from an EMBL/GenBank/DDBJ whole genome shotgun (WGS) entry which is preliminary data.</text>
</comment>
<dbReference type="EMBL" id="JAPWTJ010000922">
    <property type="protein sequence ID" value="KAJ8974836.1"/>
    <property type="molecule type" value="Genomic_DNA"/>
</dbReference>
<dbReference type="InterPro" id="IPR013783">
    <property type="entry name" value="Ig-like_fold"/>
</dbReference>
<proteinExistence type="predicted"/>
<accession>A0ABQ9J9K0</accession>
<name>A0ABQ9J9K0_9CUCU</name>
<dbReference type="Gene3D" id="2.60.40.10">
    <property type="entry name" value="Immunoglobulins"/>
    <property type="match status" value="1"/>
</dbReference>
<reference evidence="3" key="1">
    <citation type="journal article" date="2023" name="Insect Mol. Biol.">
        <title>Genome sequencing provides insights into the evolution of gene families encoding plant cell wall-degrading enzymes in longhorned beetles.</title>
        <authorList>
            <person name="Shin N.R."/>
            <person name="Okamura Y."/>
            <person name="Kirsch R."/>
            <person name="Pauchet Y."/>
        </authorList>
    </citation>
    <scope>NUCLEOTIDE SEQUENCE</scope>
    <source>
        <strain evidence="3">MMC_N1</strain>
    </source>
</reference>
<evidence type="ECO:0000313" key="3">
    <source>
        <dbReference type="EMBL" id="KAJ8974836.1"/>
    </source>
</evidence>
<sequence>MHHRGGGLFDKPLVSSRSRICGYRQRKKGHSPSYSRKNRGRGCSFFKNIRKGPPRRPFDAPPVLLYSFIEQTLQPGPAVSLKCSASGNPTPQIAWSLDGFPLPSHGR</sequence>
<feature type="domain" description="Ig-like" evidence="2">
    <location>
        <begin position="61"/>
        <end position="107"/>
    </location>
</feature>
<protein>
    <recommendedName>
        <fullName evidence="2">Ig-like domain-containing protein</fullName>
    </recommendedName>
</protein>
<dbReference type="PANTHER" id="PTHR10075">
    <property type="entry name" value="BASIGIN RELATED"/>
    <property type="match status" value="1"/>
</dbReference>